<dbReference type="GO" id="GO:0015824">
    <property type="term" value="P:proline transport"/>
    <property type="evidence" value="ECO:0007669"/>
    <property type="project" value="UniProtKB-UniRule"/>
</dbReference>
<keyword evidence="10 14" id="KW-0472">Membrane</keyword>
<evidence type="ECO:0000256" key="13">
    <source>
        <dbReference type="RuleBase" id="RU362091"/>
    </source>
</evidence>
<proteinExistence type="inferred from homology"/>
<feature type="transmembrane region" description="Helical" evidence="14">
    <location>
        <begin position="79"/>
        <end position="97"/>
    </location>
</feature>
<evidence type="ECO:0000256" key="11">
    <source>
        <dbReference type="ARBA" id="ARBA00023201"/>
    </source>
</evidence>
<dbReference type="Gene3D" id="1.20.1730.10">
    <property type="entry name" value="Sodium/glucose cotransporter"/>
    <property type="match status" value="1"/>
</dbReference>
<feature type="transmembrane region" description="Helical" evidence="14">
    <location>
        <begin position="128"/>
        <end position="152"/>
    </location>
</feature>
<keyword evidence="7 14" id="KW-1133">Transmembrane helix</keyword>
<evidence type="ECO:0000256" key="2">
    <source>
        <dbReference type="ARBA" id="ARBA00006434"/>
    </source>
</evidence>
<dbReference type="PANTHER" id="PTHR48086:SF3">
    <property type="entry name" value="SODIUM_PROLINE SYMPORTER"/>
    <property type="match status" value="1"/>
</dbReference>
<sequence>MTSQSIIQGIVLLLYLIAMVMVGFVFYKKNSTHSDYVLGGRGMNVWVTSLSAQASDMSGWLLMGLPGTAYLLGSGATNAIWTAIGLALGTYFNWLIVAKPLRKYTQIAGNSITIPDFLQNRFHSKSNVLRIFSALFILIFFTVYTSSMFAAGANLFDYVFGIGYIPALILSVVVVTAYTFLGGFKAVCWTDLFQGLLMFAAIIVVPCFMYKGLNSNTFEWSEIGKITLGVSEGFGAMGIVSAIAWGLGYFGQPHILTRFMAIKSSKDIKPARRIAMVWVIVSLAMAVLVGILASPYIQYMFKTGQITDPSSLSILNANGMLEGANTQKVFMVLVQNMFPTVIAGLLLSAVLAAIMSTADSQLLVASSSFSSDIYNTLFNKNASEKTLLNVSRITIVVVAIIACLLALDPNSSVFEIVAHAWAGFGAAFGPVILCSLFWKRCNEYGALAGVISGGAVALLWAYVPTAIWGADNLPGIFTVYEIIPGFIVSLALIFIVSLATKAPSKEVIEEFESVKTADV</sequence>
<dbReference type="EMBL" id="JAJEQM010000011">
    <property type="protein sequence ID" value="MCC2210908.1"/>
    <property type="molecule type" value="Genomic_DNA"/>
</dbReference>
<dbReference type="GO" id="GO:0031402">
    <property type="term" value="F:sodium ion binding"/>
    <property type="evidence" value="ECO:0007669"/>
    <property type="project" value="UniProtKB-UniRule"/>
</dbReference>
<keyword evidence="14" id="KW-0029">Amino-acid transport</keyword>
<keyword evidence="5 14" id="KW-0812">Transmembrane</keyword>
<name>A0AAE3J9H7_9FIRM</name>
<evidence type="ECO:0000313" key="15">
    <source>
        <dbReference type="EMBL" id="MCC2210908.1"/>
    </source>
</evidence>
<evidence type="ECO:0000256" key="10">
    <source>
        <dbReference type="ARBA" id="ARBA00023136"/>
    </source>
</evidence>
<comment type="caution">
    <text evidence="15">The sequence shown here is derived from an EMBL/GenBank/DDBJ whole genome shotgun (WGS) entry which is preliminary data.</text>
</comment>
<evidence type="ECO:0000256" key="7">
    <source>
        <dbReference type="ARBA" id="ARBA00022989"/>
    </source>
</evidence>
<feature type="transmembrane region" description="Helical" evidence="14">
    <location>
        <begin position="6"/>
        <end position="27"/>
    </location>
</feature>
<feature type="transmembrane region" description="Helical" evidence="14">
    <location>
        <begin position="193"/>
        <end position="213"/>
    </location>
</feature>
<evidence type="ECO:0000256" key="4">
    <source>
        <dbReference type="ARBA" id="ARBA00022475"/>
    </source>
</evidence>
<keyword evidence="3 14" id="KW-0813">Transport</keyword>
<gene>
    <name evidence="15" type="primary">putP</name>
    <name evidence="15" type="ORF">LKE05_08935</name>
</gene>
<comment type="similarity">
    <text evidence="2 13">Belongs to the sodium:solute symporter (SSF) (TC 2.A.21) family.</text>
</comment>
<organism evidence="15 16">
    <name type="scientific">Hominilimicola fabiformis</name>
    <dbReference type="NCBI Taxonomy" id="2885356"/>
    <lineage>
        <taxon>Bacteria</taxon>
        <taxon>Bacillati</taxon>
        <taxon>Bacillota</taxon>
        <taxon>Clostridia</taxon>
        <taxon>Eubacteriales</taxon>
        <taxon>Oscillospiraceae</taxon>
        <taxon>Hominilimicola</taxon>
    </lineage>
</organism>
<protein>
    <recommendedName>
        <fullName evidence="14">Sodium/proline symporter</fullName>
    </recommendedName>
    <alternativeName>
        <fullName evidence="14">Proline permease</fullName>
    </alternativeName>
</protein>
<feature type="transmembrane region" description="Helical" evidence="14">
    <location>
        <begin position="386"/>
        <end position="407"/>
    </location>
</feature>
<evidence type="ECO:0000256" key="9">
    <source>
        <dbReference type="ARBA" id="ARBA00023065"/>
    </source>
</evidence>
<dbReference type="Pfam" id="PF00474">
    <property type="entry name" value="SSF"/>
    <property type="match status" value="1"/>
</dbReference>
<dbReference type="PROSITE" id="PS00456">
    <property type="entry name" value="NA_SOLUT_SYMP_1"/>
    <property type="match status" value="1"/>
</dbReference>
<dbReference type="GO" id="GO:0005886">
    <property type="term" value="C:plasma membrane"/>
    <property type="evidence" value="ECO:0007669"/>
    <property type="project" value="UniProtKB-SubCell"/>
</dbReference>
<keyword evidence="11 14" id="KW-0739">Sodium transport</keyword>
<dbReference type="GO" id="GO:0005298">
    <property type="term" value="F:proline:sodium symporter activity"/>
    <property type="evidence" value="ECO:0007669"/>
    <property type="project" value="UniProtKB-UniRule"/>
</dbReference>
<evidence type="ECO:0000256" key="1">
    <source>
        <dbReference type="ARBA" id="ARBA00004651"/>
    </source>
</evidence>
<dbReference type="InterPro" id="IPR011851">
    <property type="entry name" value="Na/Pro_symporter"/>
</dbReference>
<dbReference type="NCBIfam" id="TIGR02121">
    <property type="entry name" value="Na_Pro_sym"/>
    <property type="match status" value="1"/>
</dbReference>
<evidence type="ECO:0000256" key="5">
    <source>
        <dbReference type="ARBA" id="ARBA00022692"/>
    </source>
</evidence>
<evidence type="ECO:0000256" key="3">
    <source>
        <dbReference type="ARBA" id="ARBA00022448"/>
    </source>
</evidence>
<evidence type="ECO:0000256" key="12">
    <source>
        <dbReference type="ARBA" id="ARBA00033708"/>
    </source>
</evidence>
<comment type="caution">
    <text evidence="14">Lacks conserved residue(s) required for the propagation of feature annotation.</text>
</comment>
<comment type="subcellular location">
    <subcellularLocation>
        <location evidence="1 14">Cell membrane</location>
        <topology evidence="1 14">Multi-pass membrane protein</topology>
    </subcellularLocation>
</comment>
<keyword evidence="4 14" id="KW-1003">Cell membrane</keyword>
<keyword evidence="9 14" id="KW-0406">Ion transport</keyword>
<comment type="function">
    <text evidence="14">Catalyzes the sodium-dependent uptake of extracellular L-proline.</text>
</comment>
<evidence type="ECO:0000256" key="6">
    <source>
        <dbReference type="ARBA" id="ARBA00022847"/>
    </source>
</evidence>
<dbReference type="AlphaFoldDB" id="A0AAE3J9H7"/>
<feature type="transmembrane region" description="Helical" evidence="14">
    <location>
        <begin position="158"/>
        <end position="181"/>
    </location>
</feature>
<dbReference type="NCBIfam" id="TIGR00813">
    <property type="entry name" value="sss"/>
    <property type="match status" value="1"/>
</dbReference>
<keyword evidence="8 14" id="KW-0915">Sodium</keyword>
<feature type="transmembrane region" description="Helical" evidence="14">
    <location>
        <begin position="419"/>
        <end position="438"/>
    </location>
</feature>
<feature type="transmembrane region" description="Helical" evidence="14">
    <location>
        <begin position="475"/>
        <end position="499"/>
    </location>
</feature>
<reference evidence="15 16" key="1">
    <citation type="submission" date="2021-10" db="EMBL/GenBank/DDBJ databases">
        <title>Anaerobic single-cell dispensing facilitates the cultivation of human gut bacteria.</title>
        <authorList>
            <person name="Afrizal A."/>
        </authorList>
    </citation>
    <scope>NUCLEOTIDE SEQUENCE [LARGE SCALE GENOMIC DNA]</scope>
    <source>
        <strain evidence="15 16">CLA-AA-H232</strain>
    </source>
</reference>
<evidence type="ECO:0000313" key="16">
    <source>
        <dbReference type="Proteomes" id="UP001198242"/>
    </source>
</evidence>
<dbReference type="InterPro" id="IPR038377">
    <property type="entry name" value="Na/Glc_symporter_sf"/>
</dbReference>
<dbReference type="InterPro" id="IPR050277">
    <property type="entry name" value="Sodium:Solute_Symporter"/>
</dbReference>
<feature type="transmembrane region" description="Helical" evidence="14">
    <location>
        <begin position="273"/>
        <end position="297"/>
    </location>
</feature>
<accession>A0AAE3J9H7</accession>
<feature type="transmembrane region" description="Helical" evidence="14">
    <location>
        <begin position="233"/>
        <end position="252"/>
    </location>
</feature>
<dbReference type="PANTHER" id="PTHR48086">
    <property type="entry name" value="SODIUM/PROLINE SYMPORTER-RELATED"/>
    <property type="match status" value="1"/>
</dbReference>
<feature type="transmembrane region" description="Helical" evidence="14">
    <location>
        <begin position="445"/>
        <end position="463"/>
    </location>
</feature>
<evidence type="ECO:0000256" key="14">
    <source>
        <dbReference type="RuleBase" id="RU366012"/>
    </source>
</evidence>
<dbReference type="Proteomes" id="UP001198242">
    <property type="component" value="Unassembled WGS sequence"/>
</dbReference>
<keyword evidence="6 14" id="KW-0769">Symport</keyword>
<dbReference type="CDD" id="cd11475">
    <property type="entry name" value="SLC5sbd_PutP"/>
    <property type="match status" value="1"/>
</dbReference>
<dbReference type="InterPro" id="IPR018212">
    <property type="entry name" value="Na/solute_symporter_CS"/>
</dbReference>
<dbReference type="RefSeq" id="WP_308456586.1">
    <property type="nucleotide sequence ID" value="NZ_JAJEQM010000011.1"/>
</dbReference>
<comment type="catalytic activity">
    <reaction evidence="12">
        <text>L-proline(in) + Na(+)(in) = L-proline(out) + Na(+)(out)</text>
        <dbReference type="Rhea" id="RHEA:28967"/>
        <dbReference type="ChEBI" id="CHEBI:29101"/>
        <dbReference type="ChEBI" id="CHEBI:60039"/>
    </reaction>
</comment>
<keyword evidence="16" id="KW-1185">Reference proteome</keyword>
<dbReference type="PROSITE" id="PS50283">
    <property type="entry name" value="NA_SOLUT_SYMP_3"/>
    <property type="match status" value="1"/>
</dbReference>
<dbReference type="InterPro" id="IPR001734">
    <property type="entry name" value="Na/solute_symporter"/>
</dbReference>
<evidence type="ECO:0000256" key="8">
    <source>
        <dbReference type="ARBA" id="ARBA00023053"/>
    </source>
</evidence>